<dbReference type="EMBL" id="JASNVW010000001">
    <property type="protein sequence ID" value="MDK6028156.1"/>
    <property type="molecule type" value="Genomic_DNA"/>
</dbReference>
<dbReference type="Pfam" id="PF08264">
    <property type="entry name" value="Anticodon_1"/>
    <property type="match status" value="1"/>
</dbReference>
<evidence type="ECO:0000256" key="13">
    <source>
        <dbReference type="NCBIfam" id="TIGR00422"/>
    </source>
</evidence>
<dbReference type="Gene3D" id="3.40.50.620">
    <property type="entry name" value="HUPs"/>
    <property type="match status" value="2"/>
</dbReference>
<comment type="caution">
    <text evidence="15">The sequence shown here is derived from an EMBL/GenBank/DDBJ whole genome shotgun (WGS) entry which is preliminary data.</text>
</comment>
<dbReference type="AlphaFoldDB" id="A0ABD4Z4B5"/>
<dbReference type="NCBIfam" id="TIGR00422">
    <property type="entry name" value="valS"/>
    <property type="match status" value="1"/>
</dbReference>
<dbReference type="Gene3D" id="1.10.730.10">
    <property type="entry name" value="Isoleucyl-tRNA Synthetase, Domain 1"/>
    <property type="match status" value="1"/>
</dbReference>
<evidence type="ECO:0000256" key="11">
    <source>
        <dbReference type="ARBA" id="ARBA00055630"/>
    </source>
</evidence>
<dbReference type="InterPro" id="IPR033705">
    <property type="entry name" value="Anticodon_Ia_Val"/>
</dbReference>
<dbReference type="PANTHER" id="PTHR11946">
    <property type="entry name" value="VALYL-TRNA SYNTHETASES"/>
    <property type="match status" value="1"/>
</dbReference>
<comment type="subcellular location">
    <subcellularLocation>
        <location evidence="1">Cytoplasm</location>
    </subcellularLocation>
</comment>
<keyword evidence="4 15" id="KW-0436">Ligase</keyword>
<evidence type="ECO:0000313" key="16">
    <source>
        <dbReference type="Proteomes" id="UP001529235"/>
    </source>
</evidence>
<dbReference type="SUPFAM" id="SSF52374">
    <property type="entry name" value="Nucleotidylyl transferase"/>
    <property type="match status" value="1"/>
</dbReference>
<evidence type="ECO:0000259" key="14">
    <source>
        <dbReference type="PROSITE" id="PS50903"/>
    </source>
</evidence>
<gene>
    <name evidence="15" type="ORF">QPL79_02095</name>
</gene>
<dbReference type="Proteomes" id="UP001529235">
    <property type="component" value="Unassembled WGS sequence"/>
</dbReference>
<organism evidence="15 16">
    <name type="scientific">Ignisphaera cupida</name>
    <dbReference type="NCBI Taxonomy" id="3050454"/>
    <lineage>
        <taxon>Archaea</taxon>
        <taxon>Thermoproteota</taxon>
        <taxon>Thermoprotei</taxon>
        <taxon>Desulfurococcales</taxon>
        <taxon>Desulfurococcaceae</taxon>
        <taxon>Ignisphaera</taxon>
    </lineage>
</organism>
<evidence type="ECO:0000256" key="1">
    <source>
        <dbReference type="ARBA" id="ARBA00004496"/>
    </source>
</evidence>
<reference evidence="15 16" key="1">
    <citation type="submission" date="2023-05" db="EMBL/GenBank/DDBJ databases">
        <title>A new hyperthermophilic archaea 'Ignisphaera cupida' sp. nov. and description of the family 'Ignisphaeraceae' fam. nov.</title>
        <authorList>
            <person name="Podosokorskaya O.A."/>
            <person name="Elcheninov A.G."/>
            <person name="Klukina A."/>
            <person name="Merkel A.Y."/>
        </authorList>
    </citation>
    <scope>NUCLEOTIDE SEQUENCE [LARGE SCALE GENOMIC DNA]</scope>
    <source>
        <strain evidence="15 16">4213-co</strain>
    </source>
</reference>
<evidence type="ECO:0000256" key="8">
    <source>
        <dbReference type="ARBA" id="ARBA00023146"/>
    </source>
</evidence>
<dbReference type="InterPro" id="IPR009008">
    <property type="entry name" value="Val/Leu/Ile-tRNA-synth_edit"/>
</dbReference>
<protein>
    <recommendedName>
        <fullName evidence="9 13">Valine--tRNA ligase</fullName>
        <ecNumber evidence="2 13">6.1.1.9</ecNumber>
    </recommendedName>
</protein>
<dbReference type="SUPFAM" id="SSF50677">
    <property type="entry name" value="ValRS/IleRS/LeuRS editing domain"/>
    <property type="match status" value="1"/>
</dbReference>
<dbReference type="GO" id="GO:0005524">
    <property type="term" value="F:ATP binding"/>
    <property type="evidence" value="ECO:0007669"/>
    <property type="project" value="UniProtKB-KW"/>
</dbReference>
<dbReference type="InterPro" id="IPR002303">
    <property type="entry name" value="Valyl-tRNA_ligase"/>
</dbReference>
<dbReference type="GO" id="GO:0005737">
    <property type="term" value="C:cytoplasm"/>
    <property type="evidence" value="ECO:0007669"/>
    <property type="project" value="UniProtKB-SubCell"/>
</dbReference>
<dbReference type="InterPro" id="IPR013155">
    <property type="entry name" value="M/V/L/I-tRNA-synth_anticd-bd"/>
</dbReference>
<proteinExistence type="inferred from homology"/>
<evidence type="ECO:0000256" key="9">
    <source>
        <dbReference type="ARBA" id="ARBA00024407"/>
    </source>
</evidence>
<keyword evidence="8" id="KW-0030">Aminoacyl-tRNA synthetase</keyword>
<dbReference type="SUPFAM" id="SSF47323">
    <property type="entry name" value="Anticodon-binding domain of a subclass of class I aminoacyl-tRNA synthetases"/>
    <property type="match status" value="1"/>
</dbReference>
<evidence type="ECO:0000256" key="5">
    <source>
        <dbReference type="ARBA" id="ARBA00022741"/>
    </source>
</evidence>
<name>A0ABD4Z4B5_9CREN</name>
<dbReference type="NCBIfam" id="NF009687">
    <property type="entry name" value="PRK13208.1"/>
    <property type="match status" value="1"/>
</dbReference>
<keyword evidence="16" id="KW-1185">Reference proteome</keyword>
<dbReference type="InterPro" id="IPR024934">
    <property type="entry name" value="Rubredoxin-like_dom"/>
</dbReference>
<feature type="domain" description="Rubredoxin-like" evidence="14">
    <location>
        <begin position="421"/>
        <end position="466"/>
    </location>
</feature>
<keyword evidence="7" id="KW-0648">Protein biosynthesis</keyword>
<keyword evidence="3" id="KW-0963">Cytoplasm</keyword>
<evidence type="ECO:0000256" key="12">
    <source>
        <dbReference type="ARBA" id="ARBA00061452"/>
    </source>
</evidence>
<evidence type="ECO:0000256" key="10">
    <source>
        <dbReference type="ARBA" id="ARBA00047552"/>
    </source>
</evidence>
<dbReference type="GO" id="GO:0004832">
    <property type="term" value="F:valine-tRNA ligase activity"/>
    <property type="evidence" value="ECO:0007669"/>
    <property type="project" value="UniProtKB-UniRule"/>
</dbReference>
<accession>A0ABD4Z4B5</accession>
<comment type="similarity">
    <text evidence="12">Belongs to the class-I aminoacyl-tRNA synthetase family. ValS type 2 subfamily.</text>
</comment>
<dbReference type="InterPro" id="IPR014729">
    <property type="entry name" value="Rossmann-like_a/b/a_fold"/>
</dbReference>
<dbReference type="EC" id="6.1.1.9" evidence="2 13"/>
<keyword evidence="6" id="KW-0067">ATP-binding</keyword>
<dbReference type="Pfam" id="PF00133">
    <property type="entry name" value="tRNA-synt_1"/>
    <property type="match status" value="1"/>
</dbReference>
<evidence type="ECO:0000256" key="7">
    <source>
        <dbReference type="ARBA" id="ARBA00022917"/>
    </source>
</evidence>
<dbReference type="GO" id="GO:0006438">
    <property type="term" value="P:valyl-tRNA aminoacylation"/>
    <property type="evidence" value="ECO:0007669"/>
    <property type="project" value="UniProtKB-UniRule"/>
</dbReference>
<dbReference type="CDD" id="cd07962">
    <property type="entry name" value="Anticodon_Ia_Val"/>
    <property type="match status" value="1"/>
</dbReference>
<dbReference type="PANTHER" id="PTHR11946:SF93">
    <property type="entry name" value="VALINE--TRNA LIGASE, CHLOROPLASTIC_MITOCHONDRIAL 2"/>
    <property type="match status" value="1"/>
</dbReference>
<dbReference type="InterPro" id="IPR009080">
    <property type="entry name" value="tRNAsynth_Ia_anticodon-bd"/>
</dbReference>
<keyword evidence="5" id="KW-0547">Nucleotide-binding</keyword>
<evidence type="ECO:0000313" key="15">
    <source>
        <dbReference type="EMBL" id="MDK6028156.1"/>
    </source>
</evidence>
<evidence type="ECO:0000256" key="6">
    <source>
        <dbReference type="ARBA" id="ARBA00022840"/>
    </source>
</evidence>
<evidence type="ECO:0000256" key="4">
    <source>
        <dbReference type="ARBA" id="ARBA00022598"/>
    </source>
</evidence>
<evidence type="ECO:0000256" key="2">
    <source>
        <dbReference type="ARBA" id="ARBA00013169"/>
    </source>
</evidence>
<dbReference type="FunFam" id="3.40.50.620:FF:000192">
    <property type="entry name" value="Valine--tRNA ligase"/>
    <property type="match status" value="1"/>
</dbReference>
<dbReference type="PRINTS" id="PR00986">
    <property type="entry name" value="TRNASYNTHVAL"/>
</dbReference>
<dbReference type="InterPro" id="IPR002300">
    <property type="entry name" value="aa-tRNA-synth_Ia"/>
</dbReference>
<evidence type="ECO:0000256" key="3">
    <source>
        <dbReference type="ARBA" id="ARBA00022490"/>
    </source>
</evidence>
<comment type="function">
    <text evidence="11">Catalyzes the attachment of valine to tRNA(Val). As ValRS can inadvertently accommodate and process structurally similar amino acids such as threonine, to avoid such errors, it has a 'posttransfer' editing activity that hydrolyzes mischarged Thr-tRNA(Val) in a tRNA-dependent manner.</text>
</comment>
<comment type="catalytic activity">
    <reaction evidence="10">
        <text>tRNA(Val) + L-valine + ATP = L-valyl-tRNA(Val) + AMP + diphosphate</text>
        <dbReference type="Rhea" id="RHEA:10704"/>
        <dbReference type="Rhea" id="RHEA-COMP:9672"/>
        <dbReference type="Rhea" id="RHEA-COMP:9708"/>
        <dbReference type="ChEBI" id="CHEBI:30616"/>
        <dbReference type="ChEBI" id="CHEBI:33019"/>
        <dbReference type="ChEBI" id="CHEBI:57762"/>
        <dbReference type="ChEBI" id="CHEBI:78442"/>
        <dbReference type="ChEBI" id="CHEBI:78537"/>
        <dbReference type="ChEBI" id="CHEBI:456215"/>
        <dbReference type="EC" id="6.1.1.9"/>
    </reaction>
</comment>
<sequence length="819" mass="95464">MEVRETRTQLFKPKISDVRWRKEIEKSLVEQWEKEGLFKFNFDPSKPVLVIDTPPPYISGKPHVGQVAHYIQIDMVARAFRMLGYNVLVPFYADRNGLPVEVFVERTYGVNPHEVAKTVEGRESFLDLCKKHLDNVEKEFISLWRALGCSFEYWRNGTDSEEYRKITQSTFIELWRRGLIYEAERPVLWCPRCGTSLAEAEIEYKEEDAELYYIKFHLKDGGEVVIATTRPELLASCLILAYNPNDSRYKHLRNKKAIVPLYNHEIDIIEHLSVDPLFGTGIMMICSYGDQTDVRIVRELGLKPRISIDERGKLVDELLKGLSIRDARKKIVEMLKEKGHILKIEKIKRNVPVCWRCGTPVEIIHMREYFLKQLEFKDAMLKIAKEVKFLPEEHRIKLINWIESISMDWPISKTRYYATEVPVWKCRKCGSILVPEPGKYYRPWKDPPPWDKCPVCGASKNELVGETRVFDTWFDSSISVLYAAGATKYPNVFSMYLRGEAKALRPQGYDIIRTWLYYSLLRVYQLYGKVAFDYIRVSGMGLDEKGEAMHKSKGNVIYPEPYIEKFGADALRFWSAIASKLGSDYRFSEQMIKTGSLFVTKLLNIARFVSAFPIVESVEELHPLDVAILAKLNNVVDVVRKGFENMDFYEPINQIYHFTWDVFADHYLEMVKARAYNVANEYTESEQRSAYFTLHTVLRGILLMLAPIMPFVTDYIWRSMYKNTSIHLETYPNKVPLPGNANELSKLFDIVMNLNSSIWKFKKDRNIRFSEELKATLYLPKELQVFSKDIKNLHKITKIEFGVPEEPYINLGNNCFLKI</sequence>
<dbReference type="PROSITE" id="PS50903">
    <property type="entry name" value="RUBREDOXIN_LIKE"/>
    <property type="match status" value="1"/>
</dbReference>